<evidence type="ECO:0000313" key="2">
    <source>
        <dbReference type="EMBL" id="MBB5345127.1"/>
    </source>
</evidence>
<accession>A0A7W8J9G1</accession>
<dbReference type="AlphaFoldDB" id="A0A7W8J9G1"/>
<dbReference type="Pfam" id="PF12728">
    <property type="entry name" value="HTH_17"/>
    <property type="match status" value="1"/>
</dbReference>
<reference evidence="2 3" key="1">
    <citation type="submission" date="2020-08" db="EMBL/GenBank/DDBJ databases">
        <title>Genomic Encyclopedia of Type Strains, Phase IV (KMG-V): Genome sequencing to study the core and pangenomes of soil and plant-associated prokaryotes.</title>
        <authorList>
            <person name="Whitman W."/>
        </authorList>
    </citation>
    <scope>NUCLEOTIDE SEQUENCE [LARGE SCALE GENOMIC DNA]</scope>
    <source>
        <strain evidence="2 3">M8US30</strain>
    </source>
</reference>
<organism evidence="2 3">
    <name type="scientific">Tunturiibacter lichenicola</name>
    <dbReference type="NCBI Taxonomy" id="2051959"/>
    <lineage>
        <taxon>Bacteria</taxon>
        <taxon>Pseudomonadati</taxon>
        <taxon>Acidobacteriota</taxon>
        <taxon>Terriglobia</taxon>
        <taxon>Terriglobales</taxon>
        <taxon>Acidobacteriaceae</taxon>
        <taxon>Tunturiibacter</taxon>
    </lineage>
</organism>
<dbReference type="InterPro" id="IPR010093">
    <property type="entry name" value="SinI_DNA-bd"/>
</dbReference>
<dbReference type="Proteomes" id="UP000569092">
    <property type="component" value="Unassembled WGS sequence"/>
</dbReference>
<dbReference type="InterPro" id="IPR009061">
    <property type="entry name" value="DNA-bd_dom_put_sf"/>
</dbReference>
<comment type="caution">
    <text evidence="2">The sequence shown here is derived from an EMBL/GenBank/DDBJ whole genome shotgun (WGS) entry which is preliminary data.</text>
</comment>
<dbReference type="SUPFAM" id="SSF46955">
    <property type="entry name" value="Putative DNA-binding domain"/>
    <property type="match status" value="1"/>
</dbReference>
<evidence type="ECO:0000313" key="3">
    <source>
        <dbReference type="Proteomes" id="UP000569092"/>
    </source>
</evidence>
<name>A0A7W8J9G1_9BACT</name>
<evidence type="ECO:0000259" key="1">
    <source>
        <dbReference type="Pfam" id="PF12728"/>
    </source>
</evidence>
<dbReference type="EMBL" id="JACHDZ010000005">
    <property type="protein sequence ID" value="MBB5345127.1"/>
    <property type="molecule type" value="Genomic_DNA"/>
</dbReference>
<dbReference type="InterPro" id="IPR041657">
    <property type="entry name" value="HTH_17"/>
</dbReference>
<proteinExistence type="predicted"/>
<dbReference type="NCBIfam" id="TIGR01764">
    <property type="entry name" value="excise"/>
    <property type="match status" value="1"/>
</dbReference>
<feature type="domain" description="Helix-turn-helix" evidence="1">
    <location>
        <begin position="31"/>
        <end position="80"/>
    </location>
</feature>
<gene>
    <name evidence="2" type="ORF">HDF10_003118</name>
</gene>
<protein>
    <submittedName>
        <fullName evidence="2">Excisionase family DNA binding protein</fullName>
    </submittedName>
</protein>
<sequence length="83" mass="9231">MQPSSINGSLLEIDPTIKKPVGTESWAPAPLLDTDAAASIMGIHSKTLQRYARQKIVRGIRVGKLWRFRGSDIEDWIQRQAAS</sequence>
<dbReference type="GO" id="GO:0003677">
    <property type="term" value="F:DNA binding"/>
    <property type="evidence" value="ECO:0007669"/>
    <property type="project" value="InterPro"/>
</dbReference>